<feature type="domain" description="CFEM" evidence="12">
    <location>
        <begin position="1"/>
        <end position="110"/>
    </location>
</feature>
<evidence type="ECO:0000256" key="2">
    <source>
        <dbReference type="ARBA" id="ARBA00004613"/>
    </source>
</evidence>
<keyword evidence="6 11" id="KW-0732">Signal</keyword>
<proteinExistence type="inferred from homology"/>
<dbReference type="PROSITE" id="PS52012">
    <property type="entry name" value="CFEM"/>
    <property type="match status" value="1"/>
</dbReference>
<organism evidence="13 14">
    <name type="scientific">Stereocaulon virgatum</name>
    <dbReference type="NCBI Taxonomy" id="373712"/>
    <lineage>
        <taxon>Eukaryota</taxon>
        <taxon>Fungi</taxon>
        <taxon>Dikarya</taxon>
        <taxon>Ascomycota</taxon>
        <taxon>Pezizomycotina</taxon>
        <taxon>Lecanoromycetes</taxon>
        <taxon>OSLEUM clade</taxon>
        <taxon>Lecanoromycetidae</taxon>
        <taxon>Lecanorales</taxon>
        <taxon>Lecanorineae</taxon>
        <taxon>Stereocaulaceae</taxon>
        <taxon>Stereocaulon</taxon>
    </lineage>
</organism>
<comment type="caution">
    <text evidence="9">Lacks conserved residue(s) required for the propagation of feature annotation.</text>
</comment>
<evidence type="ECO:0000256" key="5">
    <source>
        <dbReference type="ARBA" id="ARBA00022622"/>
    </source>
</evidence>
<evidence type="ECO:0000256" key="9">
    <source>
        <dbReference type="PROSITE-ProRule" id="PRU01356"/>
    </source>
</evidence>
<evidence type="ECO:0000256" key="11">
    <source>
        <dbReference type="SAM" id="SignalP"/>
    </source>
</evidence>
<feature type="signal peptide" evidence="11">
    <location>
        <begin position="1"/>
        <end position="18"/>
    </location>
</feature>
<comment type="similarity">
    <text evidence="3">Belongs to the RBT5 family.</text>
</comment>
<feature type="disulfide bond" evidence="9">
    <location>
        <begin position="41"/>
        <end position="48"/>
    </location>
</feature>
<evidence type="ECO:0000313" key="14">
    <source>
        <dbReference type="Proteomes" id="UP001590950"/>
    </source>
</evidence>
<dbReference type="EMBL" id="JBEFKJ010000010">
    <property type="protein sequence ID" value="KAL2043989.1"/>
    <property type="molecule type" value="Genomic_DNA"/>
</dbReference>
<keyword evidence="9" id="KW-0408">Iron</keyword>
<feature type="disulfide bond" evidence="9">
    <location>
        <begin position="50"/>
        <end position="83"/>
    </location>
</feature>
<gene>
    <name evidence="13" type="ORF">N7G274_003509</name>
</gene>
<protein>
    <recommendedName>
        <fullName evidence="12">CFEM domain-containing protein</fullName>
    </recommendedName>
</protein>
<keyword evidence="4" id="KW-0964">Secreted</keyword>
<accession>A0ABR4AEU1</accession>
<evidence type="ECO:0000313" key="13">
    <source>
        <dbReference type="EMBL" id="KAL2043989.1"/>
    </source>
</evidence>
<dbReference type="Proteomes" id="UP001590950">
    <property type="component" value="Unassembled WGS sequence"/>
</dbReference>
<evidence type="ECO:0000256" key="1">
    <source>
        <dbReference type="ARBA" id="ARBA00004589"/>
    </source>
</evidence>
<evidence type="ECO:0000256" key="3">
    <source>
        <dbReference type="ARBA" id="ARBA00010031"/>
    </source>
</evidence>
<evidence type="ECO:0000256" key="6">
    <source>
        <dbReference type="ARBA" id="ARBA00022729"/>
    </source>
</evidence>
<feature type="disulfide bond" evidence="9">
    <location>
        <begin position="27"/>
        <end position="67"/>
    </location>
</feature>
<reference evidence="13 14" key="1">
    <citation type="submission" date="2024-09" db="EMBL/GenBank/DDBJ databases">
        <title>Rethinking Asexuality: The Enigmatic Case of Functional Sexual Genes in Lepraria (Stereocaulaceae).</title>
        <authorList>
            <person name="Doellman M."/>
            <person name="Sun Y."/>
            <person name="Barcenas-Pena A."/>
            <person name="Lumbsch H.T."/>
            <person name="Grewe F."/>
        </authorList>
    </citation>
    <scope>NUCLEOTIDE SEQUENCE [LARGE SCALE GENOMIC DNA]</scope>
    <source>
        <strain evidence="13 14">Mercado 3170</strain>
    </source>
</reference>
<feature type="region of interest" description="Disordered" evidence="10">
    <location>
        <begin position="236"/>
        <end position="257"/>
    </location>
</feature>
<evidence type="ECO:0000256" key="10">
    <source>
        <dbReference type="SAM" id="MobiDB-lite"/>
    </source>
</evidence>
<evidence type="ECO:0000256" key="7">
    <source>
        <dbReference type="ARBA" id="ARBA00023157"/>
    </source>
</evidence>
<keyword evidence="5" id="KW-0336">GPI-anchor</keyword>
<evidence type="ECO:0000256" key="4">
    <source>
        <dbReference type="ARBA" id="ARBA00022525"/>
    </source>
</evidence>
<comment type="caution">
    <text evidence="13">The sequence shown here is derived from an EMBL/GenBank/DDBJ whole genome shotgun (WGS) entry which is preliminary data.</text>
</comment>
<feature type="binding site" description="axial binding residue" evidence="9">
    <location>
        <position position="45"/>
    </location>
    <ligand>
        <name>heme</name>
        <dbReference type="ChEBI" id="CHEBI:30413"/>
    </ligand>
    <ligandPart>
        <name>Fe</name>
        <dbReference type="ChEBI" id="CHEBI:18248"/>
    </ligandPart>
</feature>
<evidence type="ECO:0000256" key="8">
    <source>
        <dbReference type="ARBA" id="ARBA00023288"/>
    </source>
</evidence>
<keyword evidence="14" id="KW-1185">Reference proteome</keyword>
<keyword evidence="5" id="KW-0325">Glycoprotein</keyword>
<name>A0ABR4AEU1_9LECA</name>
<dbReference type="InterPro" id="IPR008427">
    <property type="entry name" value="Extracellular_membr_CFEM_dom"/>
</dbReference>
<sequence>MQYAAAALALMAVPFVAAQSLGDLPKCALDAAQAGFAASSCQDADYACICKDSSFLSTIQQKIDSVCSADDQAKTIAFAQQLCVSAGTSLAIPSTGSSAAAPVANSPVASMATPAVSSRDLVDVNIDRSLEHLAVSLGLLSASVSASASASMSGPAFDIDLADGIAFPTSTGSSPISSSSSPLSKAKFSNSISNAGALLSPASPAIVPSSMLSPLPSSNAACPPQTTVTLYTTTTTTLTSTSSPSQPPGTPPTNHDTTISLTLISTISLSSTSSLYATPTSPASSSSSSSPPSSPPSTSLSTITLTTTITPTLSTVSFLSPFFSLFETP</sequence>
<keyword evidence="5" id="KW-0472">Membrane</keyword>
<comment type="subcellular location">
    <subcellularLocation>
        <location evidence="1">Membrane</location>
        <topology evidence="1">Lipid-anchor</topology>
        <topology evidence="1">GPI-anchor</topology>
    </subcellularLocation>
    <subcellularLocation>
        <location evidence="2">Secreted</location>
    </subcellularLocation>
</comment>
<keyword evidence="7 9" id="KW-1015">Disulfide bond</keyword>
<feature type="chain" id="PRO_5045123586" description="CFEM domain-containing protein" evidence="11">
    <location>
        <begin position="19"/>
        <end position="329"/>
    </location>
</feature>
<evidence type="ECO:0000259" key="12">
    <source>
        <dbReference type="PROSITE" id="PS52012"/>
    </source>
</evidence>
<keyword evidence="9" id="KW-0479">Metal-binding</keyword>
<keyword evidence="8" id="KW-0449">Lipoprotein</keyword>
<dbReference type="Pfam" id="PF05730">
    <property type="entry name" value="CFEM"/>
    <property type="match status" value="1"/>
</dbReference>
<feature type="region of interest" description="Disordered" evidence="10">
    <location>
        <begin position="278"/>
        <end position="301"/>
    </location>
</feature>
<keyword evidence="9" id="KW-0349">Heme</keyword>